<feature type="signal peptide" evidence="2">
    <location>
        <begin position="1"/>
        <end position="22"/>
    </location>
</feature>
<name>A0A9P4S6J4_9PEZI</name>
<dbReference type="AlphaFoldDB" id="A0A9P4S6J4"/>
<dbReference type="SUPFAM" id="SSF51445">
    <property type="entry name" value="(Trans)glycosidases"/>
    <property type="match status" value="1"/>
</dbReference>
<dbReference type="OrthoDB" id="428177at2759"/>
<comment type="caution">
    <text evidence="3">The sequence shown here is derived from an EMBL/GenBank/DDBJ whole genome shotgun (WGS) entry which is preliminary data.</text>
</comment>
<dbReference type="Proteomes" id="UP000799429">
    <property type="component" value="Unassembled WGS sequence"/>
</dbReference>
<evidence type="ECO:0000313" key="3">
    <source>
        <dbReference type="EMBL" id="KAF2837062.1"/>
    </source>
</evidence>
<evidence type="ECO:0000313" key="4">
    <source>
        <dbReference type="Proteomes" id="UP000799429"/>
    </source>
</evidence>
<feature type="compositionally biased region" description="Basic and acidic residues" evidence="1">
    <location>
        <begin position="571"/>
        <end position="584"/>
    </location>
</feature>
<gene>
    <name evidence="3" type="ORF">M501DRAFT_959057</name>
</gene>
<proteinExistence type="predicted"/>
<dbReference type="GO" id="GO:0016787">
    <property type="term" value="F:hydrolase activity"/>
    <property type="evidence" value="ECO:0007669"/>
    <property type="project" value="UniProtKB-KW"/>
</dbReference>
<reference evidence="3" key="1">
    <citation type="journal article" date="2020" name="Stud. Mycol.">
        <title>101 Dothideomycetes genomes: a test case for predicting lifestyles and emergence of pathogens.</title>
        <authorList>
            <person name="Haridas S."/>
            <person name="Albert R."/>
            <person name="Binder M."/>
            <person name="Bloem J."/>
            <person name="Labutti K."/>
            <person name="Salamov A."/>
            <person name="Andreopoulos B."/>
            <person name="Baker S."/>
            <person name="Barry K."/>
            <person name="Bills G."/>
            <person name="Bluhm B."/>
            <person name="Cannon C."/>
            <person name="Castanera R."/>
            <person name="Culley D."/>
            <person name="Daum C."/>
            <person name="Ezra D."/>
            <person name="Gonzalez J."/>
            <person name="Henrissat B."/>
            <person name="Kuo A."/>
            <person name="Liang C."/>
            <person name="Lipzen A."/>
            <person name="Lutzoni F."/>
            <person name="Magnuson J."/>
            <person name="Mondo S."/>
            <person name="Nolan M."/>
            <person name="Ohm R."/>
            <person name="Pangilinan J."/>
            <person name="Park H.-J."/>
            <person name="Ramirez L."/>
            <person name="Alfaro M."/>
            <person name="Sun H."/>
            <person name="Tritt A."/>
            <person name="Yoshinaga Y."/>
            <person name="Zwiers L.-H."/>
            <person name="Turgeon B."/>
            <person name="Goodwin S."/>
            <person name="Spatafora J."/>
            <person name="Crous P."/>
            <person name="Grigoriev I."/>
        </authorList>
    </citation>
    <scope>NUCLEOTIDE SEQUENCE</scope>
    <source>
        <strain evidence="3">CBS 101060</strain>
    </source>
</reference>
<evidence type="ECO:0000256" key="2">
    <source>
        <dbReference type="SAM" id="SignalP"/>
    </source>
</evidence>
<dbReference type="InterPro" id="IPR017853">
    <property type="entry name" value="GH"/>
</dbReference>
<evidence type="ECO:0000256" key="1">
    <source>
        <dbReference type="SAM" id="MobiDB-lite"/>
    </source>
</evidence>
<feature type="region of interest" description="Disordered" evidence="1">
    <location>
        <begin position="559"/>
        <end position="597"/>
    </location>
</feature>
<organism evidence="3 4">
    <name type="scientific">Patellaria atrata CBS 101060</name>
    <dbReference type="NCBI Taxonomy" id="1346257"/>
    <lineage>
        <taxon>Eukaryota</taxon>
        <taxon>Fungi</taxon>
        <taxon>Dikarya</taxon>
        <taxon>Ascomycota</taxon>
        <taxon>Pezizomycotina</taxon>
        <taxon>Dothideomycetes</taxon>
        <taxon>Dothideomycetes incertae sedis</taxon>
        <taxon>Patellariales</taxon>
        <taxon>Patellariaceae</taxon>
        <taxon>Patellaria</taxon>
    </lineage>
</organism>
<protein>
    <submittedName>
        <fullName evidence="3">Glycoside hydrolase family 5 protein</fullName>
    </submittedName>
</protein>
<keyword evidence="3" id="KW-0378">Hydrolase</keyword>
<feature type="chain" id="PRO_5040201818" evidence="2">
    <location>
        <begin position="23"/>
        <end position="597"/>
    </location>
</feature>
<dbReference type="EMBL" id="MU006101">
    <property type="protein sequence ID" value="KAF2837062.1"/>
    <property type="molecule type" value="Genomic_DNA"/>
</dbReference>
<keyword evidence="4" id="KW-1185">Reference proteome</keyword>
<dbReference type="Gene3D" id="3.20.20.80">
    <property type="entry name" value="Glycosidases"/>
    <property type="match status" value="1"/>
</dbReference>
<accession>A0A9P4S6J4</accession>
<keyword evidence="2" id="KW-0732">Signal</keyword>
<sequence length="597" mass="67105">MFSNSVFFIIISILSFTLKIHALSKSAPHHSFAGVNHFSLPFLEPTERDATITELVNANVSVIRLMITGNEKYPDPEFYLHTFDQVSLDRFDDTLAAIHRISKGKTKVIIAPHDVHALRGTNNAKCDVYCQTVGEPWLDFYTNETIREWYRLRLTIMFFGYESKNFNGRKWRTLNETILGVDLQNEPFQGVWPIPVGMSWFCDIAEHLKISTGLGESNIAVITGGISSPVSPGGHENFPQQLLECDAIDVIGIHGYWPSTSETPAGTLWANLLSPQSQTSFKARGTKLILVEALTYIIGEKGISGKFADIWEQANAINLRGVPWLFASTSQNPDVRDVEIDVHDSTEMKRLGDLIGQANSAPSEWDWNKYLKQSPFTKHQRNNTVYKYVHPNPYLPIEGQTILGRENHLCSANDDCHEGLICKNNVCQQCVLGCEDMMCNRNAFCQPGLKCVKGICKKTKLTLPKDSPHQFCTTEHTCPNTPIMFLTCDPRTMDNCAPRPCMKATDCNLDEECSNYTCKPCTEGCIGDECRMQRACKTGYCNPWYRKCDVPPKKKKNLLKPGTLQSGRGHYRVERGASRPRDNARVLPAKPEVPKAT</sequence>